<organism evidence="1 2">
    <name type="scientific">Taibaiella soli</name>
    <dbReference type="NCBI Taxonomy" id="1649169"/>
    <lineage>
        <taxon>Bacteria</taxon>
        <taxon>Pseudomonadati</taxon>
        <taxon>Bacteroidota</taxon>
        <taxon>Chitinophagia</taxon>
        <taxon>Chitinophagales</taxon>
        <taxon>Chitinophagaceae</taxon>
        <taxon>Taibaiella</taxon>
    </lineage>
</organism>
<dbReference type="EMBL" id="QKTW01000009">
    <property type="protein sequence ID" value="PZF73909.1"/>
    <property type="molecule type" value="Genomic_DNA"/>
</dbReference>
<comment type="caution">
    <text evidence="1">The sequence shown here is derived from an EMBL/GenBank/DDBJ whole genome shotgun (WGS) entry which is preliminary data.</text>
</comment>
<dbReference type="Proteomes" id="UP000248745">
    <property type="component" value="Unassembled WGS sequence"/>
</dbReference>
<accession>A0A2W2BCF6</accession>
<dbReference type="RefSeq" id="WP_110998006.1">
    <property type="nucleotide sequence ID" value="NZ_QKTW01000009.1"/>
</dbReference>
<sequence>MKNITTQVISNHPVFTDVVRTVLVDSFQPVASREEFRIVFTLRYEKNGVDITDTMSQPAVNVISANNNINLLLRDEHFNPIPDPNWNGTDANTEFLTMPGYDFVAQLFDQPISIVDLLKRYILVNDADGFFN</sequence>
<proteinExistence type="predicted"/>
<name>A0A2W2BCF6_9BACT</name>
<dbReference type="AlphaFoldDB" id="A0A2W2BCF6"/>
<keyword evidence="2" id="KW-1185">Reference proteome</keyword>
<protein>
    <submittedName>
        <fullName evidence="1">Uncharacterized protein</fullName>
    </submittedName>
</protein>
<gene>
    <name evidence="1" type="ORF">DN068_06085</name>
</gene>
<evidence type="ECO:0000313" key="2">
    <source>
        <dbReference type="Proteomes" id="UP000248745"/>
    </source>
</evidence>
<reference evidence="1 2" key="1">
    <citation type="submission" date="2018-06" db="EMBL/GenBank/DDBJ databases">
        <title>Mucibacter soli gen. nov., sp. nov., a new member of the family Chitinophagaceae producing mucin.</title>
        <authorList>
            <person name="Kim M.-K."/>
            <person name="Park S."/>
            <person name="Kim T.-S."/>
            <person name="Joung Y."/>
            <person name="Han J.-H."/>
            <person name="Kim S.B."/>
        </authorList>
    </citation>
    <scope>NUCLEOTIDE SEQUENCE [LARGE SCALE GENOMIC DNA]</scope>
    <source>
        <strain evidence="1 2">R1-15</strain>
    </source>
</reference>
<dbReference type="OrthoDB" id="1376098at2"/>
<evidence type="ECO:0000313" key="1">
    <source>
        <dbReference type="EMBL" id="PZF73909.1"/>
    </source>
</evidence>